<dbReference type="AlphaFoldDB" id="A0A2V1DA62"/>
<dbReference type="PANTHER" id="PTHR43245">
    <property type="entry name" value="BIFUNCTIONAL POLYMYXIN RESISTANCE PROTEIN ARNA"/>
    <property type="match status" value="1"/>
</dbReference>
<evidence type="ECO:0000256" key="1">
    <source>
        <dbReference type="ARBA" id="ARBA00009219"/>
    </source>
</evidence>
<accession>A0A2V1DA62</accession>
<evidence type="ECO:0000256" key="2">
    <source>
        <dbReference type="ARBA" id="ARBA00023002"/>
    </source>
</evidence>
<dbReference type="EMBL" id="KZ805535">
    <property type="protein sequence ID" value="PVH94423.1"/>
    <property type="molecule type" value="Genomic_DNA"/>
</dbReference>
<dbReference type="OrthoDB" id="10058185at2759"/>
<protein>
    <submittedName>
        <fullName evidence="4">NAD(P)-binding protein</fullName>
    </submittedName>
</protein>
<feature type="domain" description="3-beta hydroxysteroid dehydrogenase/isomerase" evidence="3">
    <location>
        <begin position="6"/>
        <end position="276"/>
    </location>
</feature>
<dbReference type="InterPro" id="IPR050177">
    <property type="entry name" value="Lipid_A_modif_metabolic_enz"/>
</dbReference>
<gene>
    <name evidence="4" type="ORF">DM02DRAFT_539441</name>
</gene>
<sequence length="371" mass="40671">MKKCVLVIGGSGFLGSHISDALSEHSPFTVIIASRGPSRHEPSGATWARCDITKPLAVKQLIDSTKPTVIIHTATPGPFAMLHAQTEHFEATKNLLEEAKKSRYVKAFIYTGSCESLETKTTAQGLGLKEEEAKFYTFTSGPTPYAKCKGACQNLVLEYNSPLISSEQSSSNIQDRDGMFQNALLTTVLCTPGIYGPRDTGITPGIFKLPTRLQLGPKNGLHDWVYVENAAHAFGLATRALISANTTPSTAGVKIDGELFFITDGEPINFWDFARRCKVEAGDPIAADPSKTFVVPWAIVLVLATISEWVFWSFTLGKSVPSFNPNLARYIKDGRVLDIGKARRNLHYQPPFSMNEGIKRSIQWISRKNSS</sequence>
<name>A0A2V1DA62_9PLEO</name>
<keyword evidence="5" id="KW-1185">Reference proteome</keyword>
<reference evidence="4 5" key="1">
    <citation type="journal article" date="2018" name="Sci. Rep.">
        <title>Comparative genomics provides insights into the lifestyle and reveals functional heterogeneity of dark septate endophytic fungi.</title>
        <authorList>
            <person name="Knapp D.G."/>
            <person name="Nemeth J.B."/>
            <person name="Barry K."/>
            <person name="Hainaut M."/>
            <person name="Henrissat B."/>
            <person name="Johnson J."/>
            <person name="Kuo A."/>
            <person name="Lim J.H.P."/>
            <person name="Lipzen A."/>
            <person name="Nolan M."/>
            <person name="Ohm R.A."/>
            <person name="Tamas L."/>
            <person name="Grigoriev I.V."/>
            <person name="Spatafora J.W."/>
            <person name="Nagy L.G."/>
            <person name="Kovacs G.M."/>
        </authorList>
    </citation>
    <scope>NUCLEOTIDE SEQUENCE [LARGE SCALE GENOMIC DNA]</scope>
    <source>
        <strain evidence="4 5">DSE2036</strain>
    </source>
</reference>
<dbReference type="InterPro" id="IPR002225">
    <property type="entry name" value="3Beta_OHSteriod_DH/Estase"/>
</dbReference>
<dbReference type="InterPro" id="IPR036291">
    <property type="entry name" value="NAD(P)-bd_dom_sf"/>
</dbReference>
<keyword evidence="2" id="KW-0560">Oxidoreductase</keyword>
<proteinExistence type="inferred from homology"/>
<dbReference type="SUPFAM" id="SSF51735">
    <property type="entry name" value="NAD(P)-binding Rossmann-fold domains"/>
    <property type="match status" value="1"/>
</dbReference>
<dbReference type="STRING" id="97972.A0A2V1DA62"/>
<dbReference type="Pfam" id="PF01073">
    <property type="entry name" value="3Beta_HSD"/>
    <property type="match status" value="1"/>
</dbReference>
<organism evidence="4 5">
    <name type="scientific">Periconia macrospinosa</name>
    <dbReference type="NCBI Taxonomy" id="97972"/>
    <lineage>
        <taxon>Eukaryota</taxon>
        <taxon>Fungi</taxon>
        <taxon>Dikarya</taxon>
        <taxon>Ascomycota</taxon>
        <taxon>Pezizomycotina</taxon>
        <taxon>Dothideomycetes</taxon>
        <taxon>Pleosporomycetidae</taxon>
        <taxon>Pleosporales</taxon>
        <taxon>Massarineae</taxon>
        <taxon>Periconiaceae</taxon>
        <taxon>Periconia</taxon>
    </lineage>
</organism>
<evidence type="ECO:0000259" key="3">
    <source>
        <dbReference type="Pfam" id="PF01073"/>
    </source>
</evidence>
<dbReference type="Proteomes" id="UP000244855">
    <property type="component" value="Unassembled WGS sequence"/>
</dbReference>
<dbReference type="PANTHER" id="PTHR43245:SF51">
    <property type="entry name" value="SHORT CHAIN DEHYDROGENASE_REDUCTASE FAMILY 42E, MEMBER 2"/>
    <property type="match status" value="1"/>
</dbReference>
<evidence type="ECO:0000313" key="4">
    <source>
        <dbReference type="EMBL" id="PVH94423.1"/>
    </source>
</evidence>
<dbReference type="Gene3D" id="3.40.50.720">
    <property type="entry name" value="NAD(P)-binding Rossmann-like Domain"/>
    <property type="match status" value="1"/>
</dbReference>
<comment type="similarity">
    <text evidence="1">Belongs to the 3-beta-HSD family.</text>
</comment>
<dbReference type="GO" id="GO:0006694">
    <property type="term" value="P:steroid biosynthetic process"/>
    <property type="evidence" value="ECO:0007669"/>
    <property type="project" value="InterPro"/>
</dbReference>
<dbReference type="GO" id="GO:0016616">
    <property type="term" value="F:oxidoreductase activity, acting on the CH-OH group of donors, NAD or NADP as acceptor"/>
    <property type="evidence" value="ECO:0007669"/>
    <property type="project" value="InterPro"/>
</dbReference>
<evidence type="ECO:0000313" key="5">
    <source>
        <dbReference type="Proteomes" id="UP000244855"/>
    </source>
</evidence>